<evidence type="ECO:0000313" key="8">
    <source>
        <dbReference type="Proteomes" id="UP000091897"/>
    </source>
</evidence>
<evidence type="ECO:0000256" key="4">
    <source>
        <dbReference type="SAM" id="SignalP"/>
    </source>
</evidence>
<dbReference type="EMBL" id="CP016170">
    <property type="protein sequence ID" value="ANN65780.1"/>
    <property type="molecule type" value="Genomic_DNA"/>
</dbReference>
<evidence type="ECO:0000256" key="2">
    <source>
        <dbReference type="ARBA" id="ARBA00022448"/>
    </source>
</evidence>
<name>A0A193FT55_9BORD</name>
<dbReference type="CDD" id="cd13688">
    <property type="entry name" value="PBP2_GltI_DEBP"/>
    <property type="match status" value="1"/>
</dbReference>
<keyword evidence="2" id="KW-0813">Transport</keyword>
<evidence type="ECO:0000256" key="3">
    <source>
        <dbReference type="ARBA" id="ARBA00022729"/>
    </source>
</evidence>
<evidence type="ECO:0000313" key="7">
    <source>
        <dbReference type="EMBL" id="ANN70810.1"/>
    </source>
</evidence>
<sequence length="309" mass="33273">MKKTLLFAAVAAATTLTSLSAQAGRLDDIKASGTIKLGYRDASLPFSYLDDNQKPIGYSMDICYGIVKAVEKNVGKPLKVNLVAVTSSTRIPLVANGTVDIECGSTTNNLERQKQVSFAPTTFVTANRFVAKKSAGYKTLEDLKGKTVISTAGTSNIKWVTEANGGQATYLDGKKVPALGMNIIPAKDHAEAFLTVENGRAAAFFMDDVLLAGLVATARNPKEWMISDQAYSVEPYAMIEPKDDPAFKKVVDDAVVAMIKDGTVEKLYKKWFESPIPPKNVNLNLPMSPALKKVLANPTDSGDPATYKQ</sequence>
<dbReference type="OrthoDB" id="7240770at2"/>
<gene>
    <name evidence="6" type="ORF">BAU06_05255</name>
    <name evidence="7" type="ORF">BAU08_05225</name>
</gene>
<evidence type="ECO:0000256" key="1">
    <source>
        <dbReference type="ARBA" id="ARBA00010333"/>
    </source>
</evidence>
<dbReference type="Proteomes" id="UP000091897">
    <property type="component" value="Chromosome"/>
</dbReference>
<protein>
    <submittedName>
        <fullName evidence="7">ABC transporter</fullName>
    </submittedName>
</protein>
<dbReference type="PANTHER" id="PTHR30085:SF2">
    <property type="entry name" value="GLUTAMATE_ASPARTATE IMPORT SOLUTE-BINDING PROTEIN"/>
    <property type="match status" value="1"/>
</dbReference>
<evidence type="ECO:0000313" key="6">
    <source>
        <dbReference type="EMBL" id="ANN65780.1"/>
    </source>
</evidence>
<feature type="domain" description="Solute-binding protein family 3/N-terminal" evidence="5">
    <location>
        <begin position="34"/>
        <end position="275"/>
    </location>
</feature>
<organism evidence="7 9">
    <name type="scientific">Bordetella bronchialis</name>
    <dbReference type="NCBI Taxonomy" id="463025"/>
    <lineage>
        <taxon>Bacteria</taxon>
        <taxon>Pseudomonadati</taxon>
        <taxon>Pseudomonadota</taxon>
        <taxon>Betaproteobacteria</taxon>
        <taxon>Burkholderiales</taxon>
        <taxon>Alcaligenaceae</taxon>
        <taxon>Bordetella</taxon>
    </lineage>
</organism>
<dbReference type="GO" id="GO:0030288">
    <property type="term" value="C:outer membrane-bounded periplasmic space"/>
    <property type="evidence" value="ECO:0007669"/>
    <property type="project" value="TreeGrafter"/>
</dbReference>
<proteinExistence type="inferred from homology"/>
<comment type="similarity">
    <text evidence="1">Belongs to the bacterial solute-binding protein 3 family.</text>
</comment>
<dbReference type="Pfam" id="PF00497">
    <property type="entry name" value="SBP_bac_3"/>
    <property type="match status" value="1"/>
</dbReference>
<dbReference type="Proteomes" id="UP000092213">
    <property type="component" value="Chromosome"/>
</dbReference>
<feature type="signal peptide" evidence="4">
    <location>
        <begin position="1"/>
        <end position="23"/>
    </location>
</feature>
<keyword evidence="3 4" id="KW-0732">Signal</keyword>
<dbReference type="SUPFAM" id="SSF53850">
    <property type="entry name" value="Periplasmic binding protein-like II"/>
    <property type="match status" value="1"/>
</dbReference>
<reference evidence="8 9" key="1">
    <citation type="submission" date="2016-06" db="EMBL/GenBank/DDBJ databases">
        <title>Complete genome sequences of Bordetella bronchialis and Bordetella flabilis.</title>
        <authorList>
            <person name="LiPuma J.J."/>
            <person name="Spilker T."/>
        </authorList>
    </citation>
    <scope>NUCLEOTIDE SEQUENCE [LARGE SCALE GENOMIC DNA]</scope>
    <source>
        <strain evidence="7 9">AU17976</strain>
        <strain evidence="6 8">AU3182</strain>
    </source>
</reference>
<dbReference type="EMBL" id="CP016171">
    <property type="protein sequence ID" value="ANN70810.1"/>
    <property type="molecule type" value="Genomic_DNA"/>
</dbReference>
<feature type="chain" id="PRO_5008258300" evidence="4">
    <location>
        <begin position="24"/>
        <end position="309"/>
    </location>
</feature>
<dbReference type="SMART" id="SM00062">
    <property type="entry name" value="PBPb"/>
    <property type="match status" value="1"/>
</dbReference>
<dbReference type="PANTHER" id="PTHR30085">
    <property type="entry name" value="AMINO ACID ABC TRANSPORTER PERMEASE"/>
    <property type="match status" value="1"/>
</dbReference>
<dbReference type="KEGG" id="bbro:BAU06_05255"/>
<dbReference type="GO" id="GO:0005576">
    <property type="term" value="C:extracellular region"/>
    <property type="evidence" value="ECO:0007669"/>
    <property type="project" value="TreeGrafter"/>
</dbReference>
<dbReference type="InterPro" id="IPR001638">
    <property type="entry name" value="Solute-binding_3/MltF_N"/>
</dbReference>
<dbReference type="RefSeq" id="WP_066345199.1">
    <property type="nucleotide sequence ID" value="NZ_CBCSFJ010000008.1"/>
</dbReference>
<accession>A0A193FT55</accession>
<evidence type="ECO:0000313" key="9">
    <source>
        <dbReference type="Proteomes" id="UP000092213"/>
    </source>
</evidence>
<dbReference type="InterPro" id="IPR051455">
    <property type="entry name" value="Bact_solute-bind_prot3"/>
</dbReference>
<dbReference type="AlphaFoldDB" id="A0A193FT55"/>
<keyword evidence="8" id="KW-1185">Reference proteome</keyword>
<dbReference type="GO" id="GO:0006865">
    <property type="term" value="P:amino acid transport"/>
    <property type="evidence" value="ECO:0007669"/>
    <property type="project" value="TreeGrafter"/>
</dbReference>
<dbReference type="Gene3D" id="3.40.190.10">
    <property type="entry name" value="Periplasmic binding protein-like II"/>
    <property type="match status" value="2"/>
</dbReference>
<evidence type="ECO:0000259" key="5">
    <source>
        <dbReference type="SMART" id="SM00062"/>
    </source>
</evidence>
<dbReference type="STRING" id="463025.BAU08_05225"/>